<dbReference type="RefSeq" id="WP_239262664.1">
    <property type="nucleotide sequence ID" value="NZ_JAKRCV010000009.1"/>
</dbReference>
<dbReference type="PANTHER" id="PTHR43022">
    <property type="entry name" value="PROTEIN SMF"/>
    <property type="match status" value="1"/>
</dbReference>
<dbReference type="PANTHER" id="PTHR43022:SF1">
    <property type="entry name" value="PROTEIN SMF"/>
    <property type="match status" value="1"/>
</dbReference>
<gene>
    <name evidence="3" type="primary">dprA</name>
    <name evidence="3" type="ORF">MHL29_04650</name>
</gene>
<comment type="caution">
    <text evidence="3">The sequence shown here is derived from an EMBL/GenBank/DDBJ whole genome shotgun (WGS) entry which is preliminary data.</text>
</comment>
<protein>
    <submittedName>
        <fullName evidence="3">DNA-processing protein DprA</fullName>
    </submittedName>
</protein>
<evidence type="ECO:0000313" key="3">
    <source>
        <dbReference type="EMBL" id="MCG7321186.1"/>
    </source>
</evidence>
<evidence type="ECO:0000256" key="1">
    <source>
        <dbReference type="ARBA" id="ARBA00006525"/>
    </source>
</evidence>
<accession>A0ABS9PZX6</accession>
<dbReference type="Gene3D" id="3.40.50.450">
    <property type="match status" value="1"/>
</dbReference>
<organism evidence="3 4">
    <name type="scientific">Arsenicicoccus bolidensis</name>
    <dbReference type="NCBI Taxonomy" id="229480"/>
    <lineage>
        <taxon>Bacteria</taxon>
        <taxon>Bacillati</taxon>
        <taxon>Actinomycetota</taxon>
        <taxon>Actinomycetes</taxon>
        <taxon>Micrococcales</taxon>
        <taxon>Intrasporangiaceae</taxon>
        <taxon>Arsenicicoccus</taxon>
    </lineage>
</organism>
<proteinExistence type="inferred from homology"/>
<evidence type="ECO:0000313" key="4">
    <source>
        <dbReference type="Proteomes" id="UP001521931"/>
    </source>
</evidence>
<dbReference type="NCBIfam" id="TIGR00732">
    <property type="entry name" value="dprA"/>
    <property type="match status" value="1"/>
</dbReference>
<dbReference type="Pfam" id="PF02481">
    <property type="entry name" value="DNA_processg_A"/>
    <property type="match status" value="1"/>
</dbReference>
<sequence>MRPDELPRDERSARALWSRIAEPADARVAALLQKHDPVTALHLLPGDGIARHDALRDRLAAAEPGRDLALAQRCGARLLVPADEEWPPGLDDLEPPKRLYCLWVRGPVQLAEAMERSVSVVGSRAATEYGQRVAADLGAGLAQRGFAVVSGAAFGIDAAAHRGALAEDGETVAVLAGGVERPYPAAHERLIARIAETGAVVSEVAPGCAPTRSRFLLRNRLIAALSQGTVVVEAGYRSGALSTMRAAAELVRPVAVVPGPVTSMTSAGCHQAVRDGVAELVTDAAEVAELCGRMGTDLAPERRAQVQELDLLGDADAKVRSALPVRNLARLESIALAASLTVPETRASLGRLVTLGLAETRDGGYRLGAEARRRPARPSGGPCP</sequence>
<comment type="similarity">
    <text evidence="1">Belongs to the DprA/Smf family.</text>
</comment>
<name>A0ABS9PZX6_9MICO</name>
<dbReference type="Proteomes" id="UP001521931">
    <property type="component" value="Unassembled WGS sequence"/>
</dbReference>
<dbReference type="EMBL" id="JAKRCV010000009">
    <property type="protein sequence ID" value="MCG7321186.1"/>
    <property type="molecule type" value="Genomic_DNA"/>
</dbReference>
<feature type="domain" description="Smf/DprA SLOG" evidence="2">
    <location>
        <begin position="78"/>
        <end position="289"/>
    </location>
</feature>
<dbReference type="InterPro" id="IPR003488">
    <property type="entry name" value="DprA"/>
</dbReference>
<reference evidence="3 4" key="1">
    <citation type="submission" date="2022-02" db="EMBL/GenBank/DDBJ databases">
        <title>Uncovering new skin microbiome diversity through culturing and metagenomics.</title>
        <authorList>
            <person name="Conlan S."/>
            <person name="Deming C."/>
            <person name="Nisc Comparative Sequencing Program N."/>
            <person name="Segre J.A."/>
        </authorList>
    </citation>
    <scope>NUCLEOTIDE SEQUENCE [LARGE SCALE GENOMIC DNA]</scope>
    <source>
        <strain evidence="3 4">ACRQZ</strain>
    </source>
</reference>
<dbReference type="SUPFAM" id="SSF102405">
    <property type="entry name" value="MCP/YpsA-like"/>
    <property type="match status" value="1"/>
</dbReference>
<dbReference type="InterPro" id="IPR057666">
    <property type="entry name" value="DrpA_SLOG"/>
</dbReference>
<evidence type="ECO:0000259" key="2">
    <source>
        <dbReference type="Pfam" id="PF02481"/>
    </source>
</evidence>
<keyword evidence="4" id="KW-1185">Reference proteome</keyword>